<reference evidence="2" key="1">
    <citation type="journal article" date="2023" name="IMA Fungus">
        <title>Comparative genomic study of the Penicillium genus elucidates a diverse pangenome and 15 lateral gene transfer events.</title>
        <authorList>
            <person name="Petersen C."/>
            <person name="Sorensen T."/>
            <person name="Nielsen M.R."/>
            <person name="Sondergaard T.E."/>
            <person name="Sorensen J.L."/>
            <person name="Fitzpatrick D.A."/>
            <person name="Frisvad J.C."/>
            <person name="Nielsen K.L."/>
        </authorList>
    </citation>
    <scope>NUCLEOTIDE SEQUENCE</scope>
    <source>
        <strain evidence="2">IBT 15450</strain>
    </source>
</reference>
<organism evidence="2 3">
    <name type="scientific">Penicillium canescens</name>
    <dbReference type="NCBI Taxonomy" id="5083"/>
    <lineage>
        <taxon>Eukaryota</taxon>
        <taxon>Fungi</taxon>
        <taxon>Dikarya</taxon>
        <taxon>Ascomycota</taxon>
        <taxon>Pezizomycotina</taxon>
        <taxon>Eurotiomycetes</taxon>
        <taxon>Eurotiomycetidae</taxon>
        <taxon>Eurotiales</taxon>
        <taxon>Aspergillaceae</taxon>
        <taxon>Penicillium</taxon>
    </lineage>
</organism>
<dbReference type="InterPro" id="IPR036188">
    <property type="entry name" value="FAD/NAD-bd_sf"/>
</dbReference>
<evidence type="ECO:0000313" key="3">
    <source>
        <dbReference type="Proteomes" id="UP001219568"/>
    </source>
</evidence>
<gene>
    <name evidence="2" type="ORF">N7460_007243</name>
</gene>
<dbReference type="InterPro" id="IPR052189">
    <property type="entry name" value="L-asp_N-monooxygenase_NS-form"/>
</dbReference>
<dbReference type="SUPFAM" id="SSF51905">
    <property type="entry name" value="FAD/NAD(P)-binding domain"/>
    <property type="match status" value="1"/>
</dbReference>
<evidence type="ECO:0000313" key="2">
    <source>
        <dbReference type="EMBL" id="KAJ6039211.1"/>
    </source>
</evidence>
<feature type="domain" description="FAD-dependent urate hydroxylase HpyO/Asp monooxygenase CreE-like FAD/NAD(P)-binding" evidence="1">
    <location>
        <begin position="2"/>
        <end position="98"/>
    </location>
</feature>
<dbReference type="EMBL" id="JAQJZL010000006">
    <property type="protein sequence ID" value="KAJ6039211.1"/>
    <property type="molecule type" value="Genomic_DNA"/>
</dbReference>
<accession>A0AAD6IAR3</accession>
<reference evidence="2" key="2">
    <citation type="submission" date="2023-01" db="EMBL/GenBank/DDBJ databases">
        <authorList>
            <person name="Petersen C."/>
        </authorList>
    </citation>
    <scope>NUCLEOTIDE SEQUENCE</scope>
    <source>
        <strain evidence="2">IBT 15450</strain>
    </source>
</reference>
<name>A0AAD6IAR3_PENCN</name>
<dbReference type="Pfam" id="PF13454">
    <property type="entry name" value="NAD_binding_9"/>
    <property type="match status" value="1"/>
</dbReference>
<dbReference type="InterPro" id="IPR038732">
    <property type="entry name" value="HpyO/CreE_NAD-binding"/>
</dbReference>
<proteinExistence type="predicted"/>
<keyword evidence="3" id="KW-1185">Reference proteome</keyword>
<dbReference type="Gene3D" id="3.50.50.60">
    <property type="entry name" value="FAD/NAD(P)-binding domain"/>
    <property type="match status" value="2"/>
</dbReference>
<dbReference type="PANTHER" id="PTHR40254:SF1">
    <property type="entry name" value="BLR0577 PROTEIN"/>
    <property type="match status" value="1"/>
</dbReference>
<dbReference type="Proteomes" id="UP001219568">
    <property type="component" value="Unassembled WGS sequence"/>
</dbReference>
<evidence type="ECO:0000259" key="1">
    <source>
        <dbReference type="Pfam" id="PF13454"/>
    </source>
</evidence>
<dbReference type="AlphaFoldDB" id="A0AAD6IAR3"/>
<comment type="caution">
    <text evidence="2">The sequence shown here is derived from an EMBL/GenBank/DDBJ whole genome shotgun (WGS) entry which is preliminary data.</text>
</comment>
<protein>
    <recommendedName>
        <fullName evidence="1">FAD-dependent urate hydroxylase HpyO/Asp monooxygenase CreE-like FAD/NAD(P)-binding domain-containing protein</fullName>
    </recommendedName>
</protein>
<sequence length="419" mass="47174">MTADAMGLVENNPLHFNEWTKSNHPEFDGVRYPPRQIYGKYLTWLFDRATENAASQEIHLEVIHKELVALSQFGNKFKVVDDDAKTTMVDKVVLALGNFTKCTQPDLINHSGYFSSPWPLGRLDGILPFAPVCIIGSRLSAIDAAFRLVANHHKGPIYLASRSGRLPGVQGRSSQEYKKRYGLQMIARELEGTSKSIGVFDVYDRLRSHLDGFNTPNWEAYLNEENALQQLTQNVLEAEQDKPSWRSVIDAAAPMFERYWNCITMKDRLMFIDDWNSAWYSIVHAMPYENALHLQQLLQERRIEVVKFHQIKPSQDGFSIITASRAIQTDFIVEATGLELNVSHIQSSVIKSVLSSGMLEGSPLGGFSVNQHTLESTKAKGLYVIGSLTTGVHFYTNGIDRNTAHASRIARNIVGKPLY</sequence>
<dbReference type="PANTHER" id="PTHR40254">
    <property type="entry name" value="BLR0577 PROTEIN"/>
    <property type="match status" value="1"/>
</dbReference>